<feature type="transmembrane region" description="Helical" evidence="7">
    <location>
        <begin position="424"/>
        <end position="448"/>
    </location>
</feature>
<dbReference type="PRINTS" id="PR01035">
    <property type="entry name" value="TCRTETA"/>
</dbReference>
<feature type="transmembrane region" description="Helical" evidence="7">
    <location>
        <begin position="495"/>
        <end position="515"/>
    </location>
</feature>
<dbReference type="CDD" id="cd17330">
    <property type="entry name" value="MFS_SLC46_TetA_like"/>
    <property type="match status" value="1"/>
</dbReference>
<feature type="compositionally biased region" description="Basic and acidic residues" evidence="6">
    <location>
        <begin position="544"/>
        <end position="558"/>
    </location>
</feature>
<feature type="transmembrane region" description="Helical" evidence="7">
    <location>
        <begin position="64"/>
        <end position="83"/>
    </location>
</feature>
<feature type="domain" description="Major facilitator superfamily (MFS) profile" evidence="8">
    <location>
        <begin position="25"/>
        <end position="519"/>
    </location>
</feature>
<dbReference type="Pfam" id="PF07690">
    <property type="entry name" value="MFS_1"/>
    <property type="match status" value="2"/>
</dbReference>
<protein>
    <submittedName>
        <fullName evidence="9">MFS general substrate transporter</fullName>
    </submittedName>
</protein>
<evidence type="ECO:0000256" key="4">
    <source>
        <dbReference type="ARBA" id="ARBA00022989"/>
    </source>
</evidence>
<reference evidence="9 10" key="1">
    <citation type="submission" date="2019-09" db="EMBL/GenBank/DDBJ databases">
        <title>The hologenome of the rock-dwelling lichen Lasallia pustulata.</title>
        <authorList>
            <person name="Greshake Tzovaras B."/>
            <person name="Segers F."/>
            <person name="Bicker A."/>
            <person name="Dal Grande F."/>
            <person name="Otte J."/>
            <person name="Hankeln T."/>
            <person name="Schmitt I."/>
            <person name="Ebersberger I."/>
        </authorList>
    </citation>
    <scope>NUCLEOTIDE SEQUENCE [LARGE SCALE GENOMIC DNA]</scope>
    <source>
        <strain evidence="9">A1-1</strain>
    </source>
</reference>
<accession>A0A5M8Q1Y0</accession>
<feature type="transmembrane region" description="Helical" evidence="7">
    <location>
        <begin position="455"/>
        <end position="475"/>
    </location>
</feature>
<feature type="region of interest" description="Disordered" evidence="6">
    <location>
        <begin position="258"/>
        <end position="294"/>
    </location>
</feature>
<feature type="transmembrane region" description="Helical" evidence="7">
    <location>
        <begin position="395"/>
        <end position="418"/>
    </location>
</feature>
<comment type="subcellular location">
    <subcellularLocation>
        <location evidence="1">Membrane</location>
        <topology evidence="1">Multi-pass membrane protein</topology>
    </subcellularLocation>
</comment>
<dbReference type="EMBL" id="VXIT01000001">
    <property type="protein sequence ID" value="KAA6416224.1"/>
    <property type="molecule type" value="Genomic_DNA"/>
</dbReference>
<dbReference type="Gene3D" id="1.20.1250.20">
    <property type="entry name" value="MFS general substrate transporter like domains"/>
    <property type="match status" value="1"/>
</dbReference>
<name>A0A5M8Q1Y0_9LECA</name>
<dbReference type="InterPro" id="IPR011701">
    <property type="entry name" value="MFS"/>
</dbReference>
<gene>
    <name evidence="9" type="ORF">FRX48_00944</name>
</gene>
<feature type="transmembrane region" description="Helical" evidence="7">
    <location>
        <begin position="364"/>
        <end position="383"/>
    </location>
</feature>
<organism evidence="9 10">
    <name type="scientific">Lasallia pustulata</name>
    <dbReference type="NCBI Taxonomy" id="136370"/>
    <lineage>
        <taxon>Eukaryota</taxon>
        <taxon>Fungi</taxon>
        <taxon>Dikarya</taxon>
        <taxon>Ascomycota</taxon>
        <taxon>Pezizomycotina</taxon>
        <taxon>Lecanoromycetes</taxon>
        <taxon>OSLEUM clade</taxon>
        <taxon>Umbilicariomycetidae</taxon>
        <taxon>Umbilicariales</taxon>
        <taxon>Umbilicariaceae</taxon>
        <taxon>Lasallia</taxon>
    </lineage>
</organism>
<dbReference type="Proteomes" id="UP000324767">
    <property type="component" value="Unassembled WGS sequence"/>
</dbReference>
<sequence length="578" mass="62972">MRAGFANPSNSMPGSRGPPKLPVQQLVVLSICRFAEPVALSSVFPYLPEMIESFHVPKPEVAKWAGITSAVFALSQSLTGIAWGRASDRFGRKPVILTSMVCTMLASLCFGFSRNLGWAIASRSFAGASNGNVGIIRTTVAELVPQKELQPKAFSVMPLIWTIGSIFGPALGGALASPATAHPEWFGNNAFLKKYPYALPNMVISIFFLFGLTTGWLFLVESNETRKHRRDWGRSVGEFLVRAVKGFFSKKRRRPTWIREEDDEQGGSLLNHRHSSSTSTVKASKSEDRVYTQSQPPPGYLEIFSRQTNINLVVYTFLALHSIACDQLLPIFMHNPPQTHRSANPDVHLPLKFAGGFGLDSSRIGLLFTFYGIAGMLIQFLAFPPLARRHGVLRCLKYCSLTFPLIYLVLPFTALLPTPLTQQLGVFVIMLCKCWCSIFSFPCTTILLTNSAVSLRVLGTLNGVATSVSAIGRAAGPAIGGATFSWGVKRGYVILPWWTLALLAALGAVPVFWLVEMEGFGEGEAGDEEDGEEREEEVDDGRDDGECGFHAARDDRGGGEAAASASGRLVGHDFVPEC</sequence>
<dbReference type="OrthoDB" id="10262656at2759"/>
<proteinExistence type="predicted"/>
<keyword evidence="2" id="KW-0813">Transport</keyword>
<feature type="transmembrane region" description="Helical" evidence="7">
    <location>
        <begin position="312"/>
        <end position="333"/>
    </location>
</feature>
<evidence type="ECO:0000313" key="9">
    <source>
        <dbReference type="EMBL" id="KAA6416224.1"/>
    </source>
</evidence>
<dbReference type="PANTHER" id="PTHR23504:SF8">
    <property type="entry name" value="TRANSPORTER, PUTATIVE (AFU_ORTHOLOGUE AFUA_1G03730)-RELATED"/>
    <property type="match status" value="1"/>
</dbReference>
<feature type="transmembrane region" description="Helical" evidence="7">
    <location>
        <begin position="156"/>
        <end position="177"/>
    </location>
</feature>
<keyword evidence="3 7" id="KW-0812">Transmembrane</keyword>
<evidence type="ECO:0000256" key="7">
    <source>
        <dbReference type="SAM" id="Phobius"/>
    </source>
</evidence>
<keyword evidence="4 7" id="KW-1133">Transmembrane helix</keyword>
<comment type="caution">
    <text evidence="9">The sequence shown here is derived from an EMBL/GenBank/DDBJ whole genome shotgun (WGS) entry which is preliminary data.</text>
</comment>
<dbReference type="PANTHER" id="PTHR23504">
    <property type="entry name" value="MAJOR FACILITATOR SUPERFAMILY DOMAIN-CONTAINING PROTEIN 10"/>
    <property type="match status" value="1"/>
</dbReference>
<evidence type="ECO:0000256" key="5">
    <source>
        <dbReference type="ARBA" id="ARBA00023136"/>
    </source>
</evidence>
<feature type="compositionally biased region" description="Acidic residues" evidence="6">
    <location>
        <begin position="522"/>
        <end position="543"/>
    </location>
</feature>
<evidence type="ECO:0000259" key="8">
    <source>
        <dbReference type="PROSITE" id="PS50850"/>
    </source>
</evidence>
<dbReference type="AlphaFoldDB" id="A0A5M8Q1Y0"/>
<dbReference type="InterPro" id="IPR020846">
    <property type="entry name" value="MFS_dom"/>
</dbReference>
<dbReference type="InterPro" id="IPR001958">
    <property type="entry name" value="Tet-R_TetA/multi-R_MdtG-like"/>
</dbReference>
<feature type="transmembrane region" description="Helical" evidence="7">
    <location>
        <begin position="95"/>
        <end position="113"/>
    </location>
</feature>
<evidence type="ECO:0000256" key="2">
    <source>
        <dbReference type="ARBA" id="ARBA00022448"/>
    </source>
</evidence>
<dbReference type="GO" id="GO:0022857">
    <property type="term" value="F:transmembrane transporter activity"/>
    <property type="evidence" value="ECO:0007669"/>
    <property type="project" value="InterPro"/>
</dbReference>
<dbReference type="PROSITE" id="PS50850">
    <property type="entry name" value="MFS"/>
    <property type="match status" value="1"/>
</dbReference>
<keyword evidence="5 7" id="KW-0472">Membrane</keyword>
<feature type="transmembrane region" description="Helical" evidence="7">
    <location>
        <begin position="197"/>
        <end position="220"/>
    </location>
</feature>
<dbReference type="GO" id="GO:0016020">
    <property type="term" value="C:membrane"/>
    <property type="evidence" value="ECO:0007669"/>
    <property type="project" value="UniProtKB-SubCell"/>
</dbReference>
<evidence type="ECO:0000313" key="10">
    <source>
        <dbReference type="Proteomes" id="UP000324767"/>
    </source>
</evidence>
<evidence type="ECO:0000256" key="6">
    <source>
        <dbReference type="SAM" id="MobiDB-lite"/>
    </source>
</evidence>
<dbReference type="SUPFAM" id="SSF103473">
    <property type="entry name" value="MFS general substrate transporter"/>
    <property type="match status" value="1"/>
</dbReference>
<dbReference type="InterPro" id="IPR036259">
    <property type="entry name" value="MFS_trans_sf"/>
</dbReference>
<evidence type="ECO:0000256" key="1">
    <source>
        <dbReference type="ARBA" id="ARBA00004141"/>
    </source>
</evidence>
<feature type="region of interest" description="Disordered" evidence="6">
    <location>
        <begin position="522"/>
        <end position="578"/>
    </location>
</feature>
<evidence type="ECO:0000256" key="3">
    <source>
        <dbReference type="ARBA" id="ARBA00022692"/>
    </source>
</evidence>